<gene>
    <name evidence="1" type="ordered locus">Bacsa_2588</name>
</gene>
<dbReference type="KEGG" id="bsa:Bacsa_2588"/>
<dbReference type="AlphaFoldDB" id="F0QZ77"/>
<dbReference type="OrthoDB" id="693120at2"/>
<sequence>MKKIYPKEWLELHPYQIVDEVDRYYTDVANQIYQVLNTPLADGMFEEEDARYFSLCLAAWFEDVISQVGIWTTFTATCKKRYGNWLPFYPLDENYYPDEINVEDIRFLLWHHIQFSSRDEGRIINPENPGIELIANELYCILDEIYETAPENERLWLFMHPEGKGRWDSFEKYRLVLQWFHYGSYFNIENQEQYEDELEETTSDLSEDWQGKKNLLVYNTYTALMLQGRRDLLSLTSCEWLALWAEQNNGPQEWRSTKEYIESFFLLTGEDDGFLYLQDLCGKDEVYRVAKDSFDLSSIKERQVGESVALCTLLHYGKVWNQIGIMSLLPSLNNDIKQAVESLRDKKEHRNEKAVYEDFIRATGGKPFYFCKSRKEMIGFLTHEMKYRTAEGLKLPSIGAKHGLILMASPRTGLYIQTQLCECVKSPDNPFYDAKAAAQKAHSFLLSPDVIPYDLSCMLQDKGMLPDAMLNSLKGEEYGRKFLQQNAHFLTDYFFHRCREKDYDECSFMLR</sequence>
<dbReference type="HOGENOM" id="CLU_042006_0_0_10"/>
<accession>F0QZ77</accession>
<dbReference type="EMBL" id="CP002530">
    <property type="protein sequence ID" value="ADY37124.1"/>
    <property type="molecule type" value="Genomic_DNA"/>
</dbReference>
<evidence type="ECO:0000313" key="1">
    <source>
        <dbReference type="EMBL" id="ADY37124.1"/>
    </source>
</evidence>
<dbReference type="InterPro" id="IPR024214">
    <property type="entry name" value="DUF3843"/>
</dbReference>
<organism evidence="1 2">
    <name type="scientific">Phocaeicola salanitronis (strain DSM 18170 / JCM 13657 / CCUG 60908 / BL78)</name>
    <name type="common">Bacteroides salanitronis</name>
    <dbReference type="NCBI Taxonomy" id="667015"/>
    <lineage>
        <taxon>Bacteria</taxon>
        <taxon>Pseudomonadati</taxon>
        <taxon>Bacteroidota</taxon>
        <taxon>Bacteroidia</taxon>
        <taxon>Bacteroidales</taxon>
        <taxon>Bacteroidaceae</taxon>
        <taxon>Phocaeicola</taxon>
    </lineage>
</organism>
<evidence type="ECO:0000313" key="2">
    <source>
        <dbReference type="Proteomes" id="UP000007486"/>
    </source>
</evidence>
<keyword evidence="2" id="KW-1185">Reference proteome</keyword>
<dbReference type="Pfam" id="PF12954">
    <property type="entry name" value="DUF3843"/>
    <property type="match status" value="2"/>
</dbReference>
<dbReference type="RefSeq" id="WP_013618498.1">
    <property type="nucleotide sequence ID" value="NC_015164.1"/>
</dbReference>
<reference evidence="1 2" key="1">
    <citation type="journal article" date="2011" name="Stand. Genomic Sci.">
        <title>Complete genome sequence of Bacteroides salanitronis type strain (BL78).</title>
        <authorList>
            <person name="Gronow S."/>
            <person name="Held B."/>
            <person name="Lucas S."/>
            <person name="Lapidus A."/>
            <person name="Del Rio T.G."/>
            <person name="Nolan M."/>
            <person name="Tice H."/>
            <person name="Deshpande S."/>
            <person name="Cheng J.F."/>
            <person name="Pitluck S."/>
            <person name="Liolios K."/>
            <person name="Pagani I."/>
            <person name="Ivanova N."/>
            <person name="Mavromatis K."/>
            <person name="Pati A."/>
            <person name="Tapia R."/>
            <person name="Han C."/>
            <person name="Goodwin L."/>
            <person name="Chen A."/>
            <person name="Palaniappan K."/>
            <person name="Land M."/>
            <person name="Hauser L."/>
            <person name="Chang Y.J."/>
            <person name="Jeffries C.D."/>
            <person name="Brambilla E.M."/>
            <person name="Rohde M."/>
            <person name="Goker M."/>
            <person name="Detter J.C."/>
            <person name="Woyke T."/>
            <person name="Bristow J."/>
            <person name="Markowitz V."/>
            <person name="Hugenholtz P."/>
            <person name="Kyrpides N.C."/>
            <person name="Klenk H.P."/>
            <person name="Eisen J.A."/>
        </authorList>
    </citation>
    <scope>NUCLEOTIDE SEQUENCE [LARGE SCALE GENOMIC DNA]</scope>
    <source>
        <strain evidence="1 2">DSM 18170</strain>
    </source>
</reference>
<protein>
    <recommendedName>
        <fullName evidence="3">DUF3843 family protein</fullName>
    </recommendedName>
</protein>
<proteinExistence type="predicted"/>
<dbReference type="Proteomes" id="UP000007486">
    <property type="component" value="Chromosome"/>
</dbReference>
<dbReference type="eggNOG" id="ENOG5032XC3">
    <property type="taxonomic scope" value="Bacteria"/>
</dbReference>
<evidence type="ECO:0008006" key="3">
    <source>
        <dbReference type="Google" id="ProtNLM"/>
    </source>
</evidence>
<name>F0QZ77_PHOSB</name>